<organism evidence="1 2">
    <name type="scientific">Evansella caseinilytica</name>
    <dbReference type="NCBI Taxonomy" id="1503961"/>
    <lineage>
        <taxon>Bacteria</taxon>
        <taxon>Bacillati</taxon>
        <taxon>Bacillota</taxon>
        <taxon>Bacilli</taxon>
        <taxon>Bacillales</taxon>
        <taxon>Bacillaceae</taxon>
        <taxon>Evansella</taxon>
    </lineage>
</organism>
<gene>
    <name evidence="1" type="ORF">SAMN05421736_10830</name>
</gene>
<dbReference type="Proteomes" id="UP000198935">
    <property type="component" value="Unassembled WGS sequence"/>
</dbReference>
<protein>
    <submittedName>
        <fullName evidence="1">Uncharacterized protein</fullName>
    </submittedName>
</protein>
<evidence type="ECO:0000313" key="2">
    <source>
        <dbReference type="Proteomes" id="UP000198935"/>
    </source>
</evidence>
<dbReference type="EMBL" id="FNPI01000008">
    <property type="protein sequence ID" value="SDZ23032.1"/>
    <property type="molecule type" value="Genomic_DNA"/>
</dbReference>
<proteinExistence type="predicted"/>
<sequence>MYNGSFIQPMLSASGFFCLLFILLPSSGIGRNAQRSMTVVEQLQMNSCDCNNVVNVLNRS</sequence>
<dbReference type="AlphaFoldDB" id="A0A1H3RB34"/>
<accession>A0A1H3RB34</accession>
<reference evidence="2" key="1">
    <citation type="submission" date="2016-10" db="EMBL/GenBank/DDBJ databases">
        <authorList>
            <person name="Varghese N."/>
            <person name="Submissions S."/>
        </authorList>
    </citation>
    <scope>NUCLEOTIDE SEQUENCE [LARGE SCALE GENOMIC DNA]</scope>
    <source>
        <strain evidence="2">SP</strain>
    </source>
</reference>
<keyword evidence="2" id="KW-1185">Reference proteome</keyword>
<name>A0A1H3RB34_9BACI</name>
<evidence type="ECO:0000313" key="1">
    <source>
        <dbReference type="EMBL" id="SDZ23032.1"/>
    </source>
</evidence>